<comment type="caution">
    <text evidence="7">The sequence shown here is derived from an EMBL/GenBank/DDBJ whole genome shotgun (WGS) entry which is preliminary data.</text>
</comment>
<feature type="transmembrane region" description="Helical" evidence="5">
    <location>
        <begin position="268"/>
        <end position="287"/>
    </location>
</feature>
<feature type="transmembrane region" description="Helical" evidence="5">
    <location>
        <begin position="68"/>
        <end position="85"/>
    </location>
</feature>
<evidence type="ECO:0000313" key="7">
    <source>
        <dbReference type="EMBL" id="GAN82202.1"/>
    </source>
</evidence>
<dbReference type="SUPFAM" id="SSF103481">
    <property type="entry name" value="Multidrug resistance efflux transporter EmrE"/>
    <property type="match status" value="2"/>
</dbReference>
<comment type="subcellular location">
    <subcellularLocation>
        <location evidence="1">Membrane</location>
        <topology evidence="1">Multi-pass membrane protein</topology>
    </subcellularLocation>
</comment>
<keyword evidence="3 5" id="KW-1133">Transmembrane helix</keyword>
<evidence type="ECO:0000256" key="3">
    <source>
        <dbReference type="ARBA" id="ARBA00022989"/>
    </source>
</evidence>
<dbReference type="InterPro" id="IPR050638">
    <property type="entry name" value="AA-Vitamin_Transporters"/>
</dbReference>
<feature type="transmembrane region" description="Helical" evidence="5">
    <location>
        <begin position="215"/>
        <end position="236"/>
    </location>
</feature>
<reference evidence="7 8" key="1">
    <citation type="submission" date="2012-11" db="EMBL/GenBank/DDBJ databases">
        <title>Whole genome sequence of Acidocella aminolytica 101 = DSM 11237.</title>
        <authorList>
            <person name="Azuma Y."/>
            <person name="Higashiura N."/>
            <person name="Hirakawa H."/>
            <person name="Matsushita K."/>
        </authorList>
    </citation>
    <scope>NUCLEOTIDE SEQUENCE [LARGE SCALE GENOMIC DNA]</scope>
    <source>
        <strain evidence="8">101 / DSM 11237</strain>
    </source>
</reference>
<organism evidence="7 8">
    <name type="scientific">Acidocella aminolytica 101 = DSM 11237</name>
    <dbReference type="NCBI Taxonomy" id="1120923"/>
    <lineage>
        <taxon>Bacteria</taxon>
        <taxon>Pseudomonadati</taxon>
        <taxon>Pseudomonadota</taxon>
        <taxon>Alphaproteobacteria</taxon>
        <taxon>Acetobacterales</taxon>
        <taxon>Acidocellaceae</taxon>
        <taxon>Acidocella</taxon>
    </lineage>
</organism>
<evidence type="ECO:0000256" key="1">
    <source>
        <dbReference type="ARBA" id="ARBA00004141"/>
    </source>
</evidence>
<evidence type="ECO:0000256" key="4">
    <source>
        <dbReference type="ARBA" id="ARBA00023136"/>
    </source>
</evidence>
<dbReference type="InterPro" id="IPR037185">
    <property type="entry name" value="EmrE-like"/>
</dbReference>
<dbReference type="AlphaFoldDB" id="A0A0D6PKL2"/>
<evidence type="ECO:0000313" key="8">
    <source>
        <dbReference type="Proteomes" id="UP000032668"/>
    </source>
</evidence>
<dbReference type="GO" id="GO:0016020">
    <property type="term" value="C:membrane"/>
    <property type="evidence" value="ECO:0007669"/>
    <property type="project" value="UniProtKB-SubCell"/>
</dbReference>
<feature type="transmembrane region" description="Helical" evidence="5">
    <location>
        <begin position="12"/>
        <end position="32"/>
    </location>
</feature>
<dbReference type="RefSeq" id="WP_048880591.1">
    <property type="nucleotide sequence ID" value="NZ_BANC01000170.1"/>
</dbReference>
<keyword evidence="4 5" id="KW-0472">Membrane</keyword>
<keyword evidence="2 5" id="KW-0812">Transmembrane</keyword>
<proteinExistence type="predicted"/>
<feature type="transmembrane region" description="Helical" evidence="5">
    <location>
        <begin position="122"/>
        <end position="139"/>
    </location>
</feature>
<gene>
    <name evidence="7" type="ORF">Aam_173_016</name>
</gene>
<dbReference type="EMBL" id="BANC01000170">
    <property type="protein sequence ID" value="GAN82202.1"/>
    <property type="molecule type" value="Genomic_DNA"/>
</dbReference>
<dbReference type="InterPro" id="IPR000620">
    <property type="entry name" value="EamA_dom"/>
</dbReference>
<evidence type="ECO:0000256" key="2">
    <source>
        <dbReference type="ARBA" id="ARBA00022692"/>
    </source>
</evidence>
<keyword evidence="8" id="KW-1185">Reference proteome</keyword>
<evidence type="ECO:0000256" key="5">
    <source>
        <dbReference type="SAM" id="Phobius"/>
    </source>
</evidence>
<feature type="transmembrane region" description="Helical" evidence="5">
    <location>
        <begin position="145"/>
        <end position="164"/>
    </location>
</feature>
<feature type="transmembrane region" description="Helical" evidence="5">
    <location>
        <begin position="91"/>
        <end position="110"/>
    </location>
</feature>
<sequence length="299" mass="32059">MQHTTLNLRHGLLALAVMAVWGSNFVVIRFGLDQFPPFLFAGLRFTLAAVPGIMLLPRPDVTWRNLAAYGLLIGAGQFGLLFLAMDGHVSPGLASLVIQVQVFFTIFLAMARSGERLRRFQILACLLAVAGIVVIAAHVNRHTTPLGLVLVLLAAGCWASGNIVAREGRPDNFLAYVVWGSLFSAPPLLVLSLLVDGPVAICHALSHASLGGWGALVWQSLGNSWFGYASWGFLLARYPSATVAPMALLVPVFGMGTAVLWLGEPMPLWKLAAAALVLLGLSVSVFYPRLRRGWLTAAP</sequence>
<dbReference type="OrthoDB" id="7158585at2"/>
<dbReference type="PANTHER" id="PTHR32322:SF9">
    <property type="entry name" value="AMINO-ACID METABOLITE EFFLUX PUMP-RELATED"/>
    <property type="match status" value="1"/>
</dbReference>
<accession>A0A0D6PKL2</accession>
<feature type="domain" description="EamA" evidence="6">
    <location>
        <begin position="12"/>
        <end position="136"/>
    </location>
</feature>
<feature type="domain" description="EamA" evidence="6">
    <location>
        <begin position="146"/>
        <end position="284"/>
    </location>
</feature>
<evidence type="ECO:0000259" key="6">
    <source>
        <dbReference type="Pfam" id="PF00892"/>
    </source>
</evidence>
<feature type="transmembrane region" description="Helical" evidence="5">
    <location>
        <begin position="243"/>
        <end position="262"/>
    </location>
</feature>
<dbReference type="STRING" id="1120923.SAMN02746095_03560"/>
<name>A0A0D6PKL2_9PROT</name>
<dbReference type="Proteomes" id="UP000032668">
    <property type="component" value="Unassembled WGS sequence"/>
</dbReference>
<feature type="transmembrane region" description="Helical" evidence="5">
    <location>
        <begin position="38"/>
        <end position="56"/>
    </location>
</feature>
<dbReference type="Pfam" id="PF00892">
    <property type="entry name" value="EamA"/>
    <property type="match status" value="2"/>
</dbReference>
<protein>
    <submittedName>
        <fullName evidence="7">Amino acid efflux protein</fullName>
    </submittedName>
</protein>
<feature type="transmembrane region" description="Helical" evidence="5">
    <location>
        <begin position="173"/>
        <end position="195"/>
    </location>
</feature>
<dbReference type="PANTHER" id="PTHR32322">
    <property type="entry name" value="INNER MEMBRANE TRANSPORTER"/>
    <property type="match status" value="1"/>
</dbReference>